<evidence type="ECO:0000256" key="7">
    <source>
        <dbReference type="SAM" id="MobiDB-lite"/>
    </source>
</evidence>
<dbReference type="GO" id="GO:0005634">
    <property type="term" value="C:nucleus"/>
    <property type="evidence" value="ECO:0007669"/>
    <property type="project" value="UniProtKB-SubCell"/>
</dbReference>
<evidence type="ECO:0000256" key="4">
    <source>
        <dbReference type="ARBA" id="ARBA00023242"/>
    </source>
</evidence>
<dbReference type="OrthoDB" id="1926382at2759"/>
<feature type="compositionally biased region" description="Basic and acidic residues" evidence="7">
    <location>
        <begin position="659"/>
        <end position="677"/>
    </location>
</feature>
<keyword evidence="6" id="KW-0175">Coiled coil</keyword>
<feature type="region of interest" description="Disordered" evidence="7">
    <location>
        <begin position="207"/>
        <end position="238"/>
    </location>
</feature>
<evidence type="ECO:0000256" key="6">
    <source>
        <dbReference type="SAM" id="Coils"/>
    </source>
</evidence>
<proteinExistence type="predicted"/>
<keyword evidence="3 5" id="KW-0804">Transcription</keyword>
<dbReference type="InterPro" id="IPR036638">
    <property type="entry name" value="HLH_DNA-bd_sf"/>
</dbReference>
<dbReference type="Pfam" id="PF14215">
    <property type="entry name" value="bHLH-MYC_N"/>
    <property type="match status" value="1"/>
</dbReference>
<keyword evidence="2 5" id="KW-0805">Transcription regulation</keyword>
<feature type="coiled-coil region" evidence="6">
    <location>
        <begin position="853"/>
        <end position="880"/>
    </location>
</feature>
<protein>
    <recommendedName>
        <fullName evidence="5">Transcription factor</fullName>
        <shortName evidence="5">bHLH transcription factor</shortName>
    </recommendedName>
    <alternativeName>
        <fullName evidence="5">Basic helix-loop-helix protein</fullName>
    </alternativeName>
</protein>
<dbReference type="InterPro" id="IPR025610">
    <property type="entry name" value="MYC/MYB_N"/>
</dbReference>
<dbReference type="GO" id="GO:0000976">
    <property type="term" value="F:transcription cis-regulatory region binding"/>
    <property type="evidence" value="ECO:0007669"/>
    <property type="project" value="TreeGrafter"/>
</dbReference>
<dbReference type="Pfam" id="PF00010">
    <property type="entry name" value="HLH"/>
    <property type="match status" value="1"/>
</dbReference>
<comment type="subcellular location">
    <subcellularLocation>
        <location evidence="1 5">Nucleus</location>
    </subcellularLocation>
</comment>
<comment type="caution">
    <text evidence="9">The sequence shown here is derived from an EMBL/GenBank/DDBJ whole genome shotgun (WGS) entry which is preliminary data.</text>
</comment>
<evidence type="ECO:0000256" key="3">
    <source>
        <dbReference type="ARBA" id="ARBA00023163"/>
    </source>
</evidence>
<reference evidence="9 10" key="1">
    <citation type="submission" date="2019-05" db="EMBL/GenBank/DDBJ databases">
        <title>Mikania micrantha, genome provides insights into the molecular mechanism of rapid growth.</title>
        <authorList>
            <person name="Liu B."/>
        </authorList>
    </citation>
    <scope>NUCLEOTIDE SEQUENCE [LARGE SCALE GENOMIC DNA]</scope>
    <source>
        <strain evidence="9">NLD-2019</strain>
        <tissue evidence="9">Leaf</tissue>
    </source>
</reference>
<evidence type="ECO:0000313" key="10">
    <source>
        <dbReference type="Proteomes" id="UP000326396"/>
    </source>
</evidence>
<dbReference type="PROSITE" id="PS50888">
    <property type="entry name" value="BHLH"/>
    <property type="match status" value="1"/>
</dbReference>
<sequence length="1001" mass="112455">MPQSSLQTRLKFILQNRPERWLYAIFWQASKDINGRLVLLWADDYFRGNDVDWIPSSNEHMNPMFGCEEVCNAQWLIMSSVGMGFLAGYDVVGQSYSSGSCLWLAGDMDLKNYNTKRTEEVRVHGIKSLVCIPTSNGVVELGSCDLVKQDAGLIQLTKSVFDTDSSFFNVNLANLGVEGEIPNQGPQNQANIEEGQEEVMSTKKMKMSSSDSDPFEINSSSPSTNTITNPPKRRGRRAKGVVAASTEVMTHGYHVEAERQRREKLNHRFYALRSVVPYVSKMDKASLLADAVTYIKELKSRIETLEKSAGSESSPISSRNKMTQLNSKDYDYSNIDNSRLSFNGHPTNNQVEVGQIDVEVKSLGTEVMVRVQSADVNYPAAKLMDALRSLELRVQYASDGPLSSFLYSVLEWYRVHFSQIHPLGFLRVVHFEIAYRSFGRMANVALFRRFYRFRVDGDWFTLEKRRMPVFPPCVTKLLHCLREWKTLFFFMSDRFLLRPLPCRDIKRVIEDPAPPLLDCDKRLYKLLVRNPSHALGFPEPLLVMAGMSDMWNKPGCRPAVMENGEGYSLIENVVIPSPEHSLLEDVSSTDDDATPLSKMLKGKAVVVGESSKASSQRVPLRFLLRSHAQTKHTAETSSTELPLVPSKRKASMVVIQEEGADKVSGEGSPQEKRREVTPLDSVPGDVPVETVSGPKVVLGMSAVTPLCERNVGSSVEPSPKLLLDTEMGKDVSEVWRLSTVCIIGQMSACDSSKKIASLEDELIKTLEEKKQMLGDILRLESVRAGVEGYKDELALVVGKLKASEERVRSLDEEVERYAHELECQQIVNDSIMKVLEGKVEMAHEFLDEKHVDLDTTQEDLQSFRVEVATLQEEVREVRKMRAEVHHLGASNKVLVRGREWLVAQGCQHVFERIREINEYVCLLGNVNSSYMAVGYQNGLRSGYKYSAQGVALEESPCFDPTMQQWMTDSTLALVAATPSILTQLVASPHMSLDEFQPLPLW</sequence>
<dbReference type="InterPro" id="IPR045084">
    <property type="entry name" value="AIB/MYC-like"/>
</dbReference>
<gene>
    <name evidence="9" type="ORF">E3N88_27040</name>
</gene>
<dbReference type="SUPFAM" id="SSF47459">
    <property type="entry name" value="HLH, helix-loop-helix DNA-binding domain"/>
    <property type="match status" value="1"/>
</dbReference>
<feature type="region of interest" description="Disordered" evidence="7">
    <location>
        <begin position="658"/>
        <end position="690"/>
    </location>
</feature>
<evidence type="ECO:0000256" key="5">
    <source>
        <dbReference type="RuleBase" id="RU369104"/>
    </source>
</evidence>
<name>A0A5N6MVK1_9ASTR</name>
<keyword evidence="4 5" id="KW-0539">Nucleus</keyword>
<organism evidence="9 10">
    <name type="scientific">Mikania micrantha</name>
    <name type="common">bitter vine</name>
    <dbReference type="NCBI Taxonomy" id="192012"/>
    <lineage>
        <taxon>Eukaryota</taxon>
        <taxon>Viridiplantae</taxon>
        <taxon>Streptophyta</taxon>
        <taxon>Embryophyta</taxon>
        <taxon>Tracheophyta</taxon>
        <taxon>Spermatophyta</taxon>
        <taxon>Magnoliopsida</taxon>
        <taxon>eudicotyledons</taxon>
        <taxon>Gunneridae</taxon>
        <taxon>Pentapetalae</taxon>
        <taxon>asterids</taxon>
        <taxon>campanulids</taxon>
        <taxon>Asterales</taxon>
        <taxon>Asteraceae</taxon>
        <taxon>Asteroideae</taxon>
        <taxon>Heliantheae alliance</taxon>
        <taxon>Eupatorieae</taxon>
        <taxon>Mikania</taxon>
    </lineage>
</organism>
<dbReference type="InterPro" id="IPR011598">
    <property type="entry name" value="bHLH_dom"/>
</dbReference>
<dbReference type="EMBL" id="SZYD01000014">
    <property type="protein sequence ID" value="KAD4178449.1"/>
    <property type="molecule type" value="Genomic_DNA"/>
</dbReference>
<accession>A0A5N6MVK1</accession>
<dbReference type="AlphaFoldDB" id="A0A5N6MVK1"/>
<dbReference type="GO" id="GO:0046983">
    <property type="term" value="F:protein dimerization activity"/>
    <property type="evidence" value="ECO:0007669"/>
    <property type="project" value="InterPro"/>
</dbReference>
<feature type="domain" description="BHLH" evidence="8">
    <location>
        <begin position="249"/>
        <end position="298"/>
    </location>
</feature>
<dbReference type="PANTHER" id="PTHR11514:SF153">
    <property type="entry name" value="TRANSCRIPTION FACTOR"/>
    <property type="match status" value="1"/>
</dbReference>
<evidence type="ECO:0000256" key="2">
    <source>
        <dbReference type="ARBA" id="ARBA00023015"/>
    </source>
</evidence>
<evidence type="ECO:0000259" key="8">
    <source>
        <dbReference type="PROSITE" id="PS50888"/>
    </source>
</evidence>
<evidence type="ECO:0000313" key="9">
    <source>
        <dbReference type="EMBL" id="KAD4178449.1"/>
    </source>
</evidence>
<keyword evidence="10" id="KW-1185">Reference proteome</keyword>
<dbReference type="GO" id="GO:0003700">
    <property type="term" value="F:DNA-binding transcription factor activity"/>
    <property type="evidence" value="ECO:0007669"/>
    <property type="project" value="InterPro"/>
</dbReference>
<dbReference type="SMART" id="SM00353">
    <property type="entry name" value="HLH"/>
    <property type="match status" value="1"/>
</dbReference>
<feature type="compositionally biased region" description="Low complexity" evidence="7">
    <location>
        <begin position="207"/>
        <end position="230"/>
    </location>
</feature>
<dbReference type="PANTHER" id="PTHR11514">
    <property type="entry name" value="MYC"/>
    <property type="match status" value="1"/>
</dbReference>
<evidence type="ECO:0000256" key="1">
    <source>
        <dbReference type="ARBA" id="ARBA00004123"/>
    </source>
</evidence>
<dbReference type="Proteomes" id="UP000326396">
    <property type="component" value="Linkage Group LG4"/>
</dbReference>
<dbReference type="Gene3D" id="4.10.280.10">
    <property type="entry name" value="Helix-loop-helix DNA-binding domain"/>
    <property type="match status" value="1"/>
</dbReference>